<dbReference type="SUPFAM" id="SSF63411">
    <property type="entry name" value="LuxS/MPP-like metallohydrolase"/>
    <property type="match status" value="2"/>
</dbReference>
<dbReference type="InterPro" id="IPR011249">
    <property type="entry name" value="Metalloenz_LuxS/M16"/>
</dbReference>
<keyword evidence="3" id="KW-0645">Protease</keyword>
<evidence type="ECO:0000256" key="3">
    <source>
        <dbReference type="ARBA" id="ARBA00023049"/>
    </source>
</evidence>
<feature type="domain" description="Peptidase M16 N-terminal" evidence="5">
    <location>
        <begin position="13"/>
        <end position="160"/>
    </location>
</feature>
<dbReference type="InterPro" id="IPR007863">
    <property type="entry name" value="Peptidase_M16_C"/>
</dbReference>
<dbReference type="Pfam" id="PF05193">
    <property type="entry name" value="Peptidase_M16_C"/>
    <property type="match status" value="1"/>
</dbReference>
<dbReference type="AlphaFoldDB" id="A0A5C8PIE5"/>
<dbReference type="Gene3D" id="3.30.830.10">
    <property type="entry name" value="Metalloenzyme, LuxS/M16 peptidase-like"/>
    <property type="match status" value="2"/>
</dbReference>
<dbReference type="Proteomes" id="UP000321638">
    <property type="component" value="Unassembled WGS sequence"/>
</dbReference>
<comment type="caution">
    <text evidence="7">The sequence shown here is derived from an EMBL/GenBank/DDBJ whole genome shotgun (WGS) entry which is preliminary data.</text>
</comment>
<comment type="cofactor">
    <cofactor evidence="1">
        <name>Zn(2+)</name>
        <dbReference type="ChEBI" id="CHEBI:29105"/>
    </cofactor>
</comment>
<evidence type="ECO:0000259" key="6">
    <source>
        <dbReference type="Pfam" id="PF05193"/>
    </source>
</evidence>
<organism evidence="7 8">
    <name type="scientific">Vineibacter terrae</name>
    <dbReference type="NCBI Taxonomy" id="2586908"/>
    <lineage>
        <taxon>Bacteria</taxon>
        <taxon>Pseudomonadati</taxon>
        <taxon>Pseudomonadota</taxon>
        <taxon>Alphaproteobacteria</taxon>
        <taxon>Hyphomicrobiales</taxon>
        <taxon>Vineibacter</taxon>
    </lineage>
</organism>
<dbReference type="InterPro" id="IPR011765">
    <property type="entry name" value="Pept_M16_N"/>
</dbReference>
<dbReference type="PANTHER" id="PTHR11851:SF49">
    <property type="entry name" value="MITOCHONDRIAL-PROCESSING PEPTIDASE SUBUNIT ALPHA"/>
    <property type="match status" value="1"/>
</dbReference>
<reference evidence="7 8" key="1">
    <citation type="submission" date="2019-06" db="EMBL/GenBank/DDBJ databases">
        <title>New taxonomy in bacterial strain CC-CFT640, isolated from vineyard.</title>
        <authorList>
            <person name="Lin S.-Y."/>
            <person name="Tsai C.-F."/>
            <person name="Young C.-C."/>
        </authorList>
    </citation>
    <scope>NUCLEOTIDE SEQUENCE [LARGE SCALE GENOMIC DNA]</scope>
    <source>
        <strain evidence="7 8">CC-CFT640</strain>
    </source>
</reference>
<dbReference type="EMBL" id="VDUZ01000024">
    <property type="protein sequence ID" value="TXL73582.1"/>
    <property type="molecule type" value="Genomic_DNA"/>
</dbReference>
<dbReference type="PANTHER" id="PTHR11851">
    <property type="entry name" value="METALLOPROTEASE"/>
    <property type="match status" value="1"/>
</dbReference>
<keyword evidence="8" id="KW-1185">Reference proteome</keyword>
<dbReference type="GO" id="GO:0004222">
    <property type="term" value="F:metalloendopeptidase activity"/>
    <property type="evidence" value="ECO:0007669"/>
    <property type="project" value="InterPro"/>
</dbReference>
<accession>A0A5C8PIE5</accession>
<keyword evidence="3" id="KW-0482">Metalloprotease</keyword>
<dbReference type="PROSITE" id="PS00143">
    <property type="entry name" value="INSULINASE"/>
    <property type="match status" value="1"/>
</dbReference>
<gene>
    <name evidence="7" type="ORF">FHP25_20605</name>
</gene>
<dbReference type="RefSeq" id="WP_147848856.1">
    <property type="nucleotide sequence ID" value="NZ_VDUZ01000024.1"/>
</dbReference>
<evidence type="ECO:0000313" key="8">
    <source>
        <dbReference type="Proteomes" id="UP000321638"/>
    </source>
</evidence>
<evidence type="ECO:0000313" key="7">
    <source>
        <dbReference type="EMBL" id="TXL73582.1"/>
    </source>
</evidence>
<dbReference type="Pfam" id="PF00675">
    <property type="entry name" value="Peptidase_M16"/>
    <property type="match status" value="1"/>
</dbReference>
<evidence type="ECO:0000256" key="2">
    <source>
        <dbReference type="ARBA" id="ARBA00007261"/>
    </source>
</evidence>
<dbReference type="InterPro" id="IPR050361">
    <property type="entry name" value="MPP/UQCRC_Complex"/>
</dbReference>
<feature type="domain" description="Peptidase M16 C-terminal" evidence="6">
    <location>
        <begin position="167"/>
        <end position="339"/>
    </location>
</feature>
<proteinExistence type="inferred from homology"/>
<protein>
    <submittedName>
        <fullName evidence="7">Insulinase family protein</fullName>
    </submittedName>
</protein>
<dbReference type="GO" id="GO:0046872">
    <property type="term" value="F:metal ion binding"/>
    <property type="evidence" value="ECO:0007669"/>
    <property type="project" value="InterPro"/>
</dbReference>
<dbReference type="FunFam" id="3.30.830.10:FF:000008">
    <property type="entry name" value="Mitochondrial-processing peptidase subunit beta"/>
    <property type="match status" value="1"/>
</dbReference>
<name>A0A5C8PIE5_9HYPH</name>
<dbReference type="OrthoDB" id="9811314at2"/>
<keyword evidence="3" id="KW-0378">Hydrolase</keyword>
<evidence type="ECO:0000259" key="5">
    <source>
        <dbReference type="Pfam" id="PF00675"/>
    </source>
</evidence>
<sequence>MTIRITTLDNGLRVVTDTMAHVETVALGMWVAAGARHEPAPRNGLAHLLEHMAFKGTKRRSARGIAEEIENVGGSINAFTGRELTAYHATVLKDDVPLAVDLIADILLDSTFVEEELQRERGVILQEIGQSLDTPDDVIFDRFQAIAFPEQPLGRPVLGTEATVNAIARDDLFEWLRHRYVAERMVLSAAGAIEHDRFVALADKAFGRLQRDGGVTPPSAPVYAGGDRRDTDDLEQAHLVIGGEAFGYLDPDHHALAVFSTLFGGGMSSRLFQRIREDKGLVYSIYSFNAAYRDGGLFGIYAGTAGDSLPELVPMVCDEFCKVADDVEEPEIARARAQLKAGTLMALESSHSRCEQAARQLLIYDRVIPYTETVARIEAVDGEAVRRVARRLLASAPTVCALGPIGRLEGYDAIAARLKA</sequence>
<comment type="similarity">
    <text evidence="2 4">Belongs to the peptidase M16 family.</text>
</comment>
<dbReference type="InterPro" id="IPR001431">
    <property type="entry name" value="Pept_M16_Zn_BS"/>
</dbReference>
<evidence type="ECO:0000256" key="1">
    <source>
        <dbReference type="ARBA" id="ARBA00001947"/>
    </source>
</evidence>
<evidence type="ECO:0000256" key="4">
    <source>
        <dbReference type="RuleBase" id="RU004447"/>
    </source>
</evidence>
<dbReference type="GO" id="GO:0006508">
    <property type="term" value="P:proteolysis"/>
    <property type="evidence" value="ECO:0007669"/>
    <property type="project" value="InterPro"/>
</dbReference>